<evidence type="ECO:0000313" key="8">
    <source>
        <dbReference type="EMBL" id="BAT58422.1"/>
    </source>
</evidence>
<feature type="transmembrane region" description="Helical" evidence="6">
    <location>
        <begin position="271"/>
        <end position="295"/>
    </location>
</feature>
<evidence type="ECO:0000256" key="3">
    <source>
        <dbReference type="ARBA" id="ARBA00022692"/>
    </source>
</evidence>
<keyword evidence="3 6" id="KW-0812">Transmembrane</keyword>
<feature type="transmembrane region" description="Helical" evidence="6">
    <location>
        <begin position="436"/>
        <end position="462"/>
    </location>
</feature>
<evidence type="ECO:0000313" key="9">
    <source>
        <dbReference type="Proteomes" id="UP000236884"/>
    </source>
</evidence>
<reference evidence="8 9" key="1">
    <citation type="submission" date="2015-08" db="EMBL/GenBank/DDBJ databases">
        <title>Investigation of the bacterial diversity of lava forest soil.</title>
        <authorList>
            <person name="Lee J.S."/>
        </authorList>
    </citation>
    <scope>NUCLEOTIDE SEQUENCE [LARGE SCALE GENOMIC DNA]</scope>
    <source>
        <strain evidence="8 9">GJW-30</strain>
    </source>
</reference>
<dbReference type="GO" id="GO:0016787">
    <property type="term" value="F:hydrolase activity"/>
    <property type="evidence" value="ECO:0007669"/>
    <property type="project" value="UniProtKB-KW"/>
</dbReference>
<comment type="subcellular location">
    <subcellularLocation>
        <location evidence="1">Cell membrane</location>
        <topology evidence="1">Multi-pass membrane protein</topology>
    </subcellularLocation>
</comment>
<dbReference type="InterPro" id="IPR003838">
    <property type="entry name" value="ABC3_permease_C"/>
</dbReference>
<sequence length="855" mass="90152">MTSLVASSRSGALPLRIALRELRGGLRGFFVFIACIALGVMTIAAVTSFSRSLTEGLARGGRTILGADIAFSLLHREATEAERAFLARQGSVVAAATMRAMARTSDQRSALVELKAVDNVYPHFGALVLKPALPLNDAMAMRDGAYGAAVDESLLARLELPLGSRIQVGGATIELRSVIEAEPDKLSAGVAFGPRLLVSIEALRATGLLQPGSLVRWSYQLKLPGGNATDPATEAVATAAQKELPQAGWEIRSRNNASPSLERNIERFTQFLTLVGLIALLVGGVGVANAVKAYVERKHDTIATMKALGASGGSIVRLYLVQVMLLAALGALIGAVLGGGLPFAALSLFGLILPLPVAPAIYPAELALAATYGMLTALAFAIWPLGRAHDVPVSALFRDAVAPDRRWPRRRYVVATVLIVAALAAFSIFMSYDRRIATIFVTSAALILVTLRLIAAAVMAVARRLPRAQSTVVRLAVNNIHRPGALTPTVVLSLGLGLALLVTVTLIDGNLRQQFAAALPERAPAFYFLDIQQADAERFEKEVAKDAPGAALNRVPMLRGRIVAVNGKRPEELNPTPQVAWALQGDRGITYANQAPNGSRIVAGKWWDEGYAGPPLVSLEKRIADGLGLTVGGKITVNVLGRDITAEVANLRTVDWQSLGINFVLVYSPSTFRGAPNTSIGTLTYPTNSADPAREIALVKALAVTFPGVTVVRVKEAIDVVGSLITNLIVGIRSASLLSILSAILVLGGALSASHRHRVYESVVLKTLGATRMRLIAAYALEYLVLGAVTAAFGVAVGSLAAWFVVSDIMNLRFVWLPAPALVAAVGALLLTVTLGLSGTVRALGQKAAPVLRNL</sequence>
<evidence type="ECO:0000256" key="5">
    <source>
        <dbReference type="ARBA" id="ARBA00023136"/>
    </source>
</evidence>
<keyword evidence="4 6" id="KW-1133">Transmembrane helix</keyword>
<dbReference type="EMBL" id="AP014946">
    <property type="protein sequence ID" value="BAT58422.1"/>
    <property type="molecule type" value="Genomic_DNA"/>
</dbReference>
<evidence type="ECO:0000256" key="1">
    <source>
        <dbReference type="ARBA" id="ARBA00004651"/>
    </source>
</evidence>
<keyword evidence="9" id="KW-1185">Reference proteome</keyword>
<evidence type="ECO:0000256" key="4">
    <source>
        <dbReference type="ARBA" id="ARBA00022989"/>
    </source>
</evidence>
<dbReference type="AlphaFoldDB" id="A0A0S3PR69"/>
<accession>A0A0S3PR69</accession>
<dbReference type="EC" id="3.6.3.-" evidence="8"/>
<dbReference type="RefSeq" id="WP_096352308.1">
    <property type="nucleotide sequence ID" value="NZ_AP014946.1"/>
</dbReference>
<feature type="transmembrane region" description="Helical" evidence="6">
    <location>
        <begin position="735"/>
        <end position="754"/>
    </location>
</feature>
<keyword evidence="2" id="KW-1003">Cell membrane</keyword>
<dbReference type="GO" id="GO:0005886">
    <property type="term" value="C:plasma membrane"/>
    <property type="evidence" value="ECO:0007669"/>
    <property type="project" value="UniProtKB-SubCell"/>
</dbReference>
<feature type="transmembrane region" description="Helical" evidence="6">
    <location>
        <begin position="412"/>
        <end position="430"/>
    </location>
</feature>
<keyword evidence="8" id="KW-0547">Nucleotide-binding</keyword>
<feature type="transmembrane region" description="Helical" evidence="6">
    <location>
        <begin position="483"/>
        <end position="507"/>
    </location>
</feature>
<proteinExistence type="predicted"/>
<evidence type="ECO:0000256" key="2">
    <source>
        <dbReference type="ARBA" id="ARBA00022475"/>
    </source>
</evidence>
<feature type="transmembrane region" description="Helical" evidence="6">
    <location>
        <begin position="29"/>
        <end position="49"/>
    </location>
</feature>
<feature type="domain" description="ABC3 transporter permease C-terminal" evidence="7">
    <location>
        <begin position="274"/>
        <end position="385"/>
    </location>
</feature>
<evidence type="ECO:0000256" key="6">
    <source>
        <dbReference type="SAM" id="Phobius"/>
    </source>
</evidence>
<dbReference type="GO" id="GO:0005524">
    <property type="term" value="F:ATP binding"/>
    <property type="evidence" value="ECO:0007669"/>
    <property type="project" value="UniProtKB-KW"/>
</dbReference>
<keyword evidence="8" id="KW-0067">ATP-binding</keyword>
<feature type="transmembrane region" description="Helical" evidence="6">
    <location>
        <begin position="368"/>
        <end position="386"/>
    </location>
</feature>
<dbReference type="PANTHER" id="PTHR30287">
    <property type="entry name" value="MEMBRANE COMPONENT OF PREDICTED ABC SUPERFAMILY METABOLITE UPTAKE TRANSPORTER"/>
    <property type="match status" value="1"/>
</dbReference>
<protein>
    <submittedName>
        <fullName evidence="8">Macrolide export ATP-binding/permease protein MacB</fullName>
        <ecNumber evidence="8">3.6.3.-</ecNumber>
    </submittedName>
</protein>
<feature type="transmembrane region" description="Helical" evidence="6">
    <location>
        <begin position="775"/>
        <end position="804"/>
    </location>
</feature>
<dbReference type="PANTHER" id="PTHR30287:SF1">
    <property type="entry name" value="INNER MEMBRANE PROTEIN"/>
    <property type="match status" value="1"/>
</dbReference>
<dbReference type="OrthoDB" id="9775544at2"/>
<organism evidence="8 9">
    <name type="scientific">Variibacter gotjawalensis</name>
    <dbReference type="NCBI Taxonomy" id="1333996"/>
    <lineage>
        <taxon>Bacteria</taxon>
        <taxon>Pseudomonadati</taxon>
        <taxon>Pseudomonadota</taxon>
        <taxon>Alphaproteobacteria</taxon>
        <taxon>Hyphomicrobiales</taxon>
        <taxon>Nitrobacteraceae</taxon>
        <taxon>Variibacter</taxon>
    </lineage>
</organism>
<keyword evidence="5 6" id="KW-0472">Membrane</keyword>
<gene>
    <name evidence="8" type="primary">macB</name>
    <name evidence="8" type="ORF">GJW-30_1_00947</name>
</gene>
<feature type="transmembrane region" description="Helical" evidence="6">
    <location>
        <begin position="816"/>
        <end position="837"/>
    </location>
</feature>
<dbReference type="Pfam" id="PF02687">
    <property type="entry name" value="FtsX"/>
    <property type="match status" value="2"/>
</dbReference>
<dbReference type="InterPro" id="IPR038766">
    <property type="entry name" value="Membrane_comp_ABC_pdt"/>
</dbReference>
<keyword evidence="8" id="KW-0378">Hydrolase</keyword>
<name>A0A0S3PR69_9BRAD</name>
<evidence type="ECO:0000259" key="7">
    <source>
        <dbReference type="Pfam" id="PF02687"/>
    </source>
</evidence>
<dbReference type="Proteomes" id="UP000236884">
    <property type="component" value="Chromosome"/>
</dbReference>
<feature type="domain" description="ABC3 transporter permease C-terminal" evidence="7">
    <location>
        <begin position="735"/>
        <end position="845"/>
    </location>
</feature>
<feature type="transmembrane region" description="Helical" evidence="6">
    <location>
        <begin position="315"/>
        <end position="336"/>
    </location>
</feature>
<dbReference type="KEGG" id="vgo:GJW-30_1_00947"/>